<evidence type="ECO:0000256" key="1">
    <source>
        <dbReference type="SAM" id="Coils"/>
    </source>
</evidence>
<reference evidence="2" key="1">
    <citation type="submission" date="2023-10" db="EMBL/GenBank/DDBJ databases">
        <authorList>
            <person name="Chen Y."/>
            <person name="Shah S."/>
            <person name="Dougan E. K."/>
            <person name="Thang M."/>
            <person name="Chan C."/>
        </authorList>
    </citation>
    <scope>NUCLEOTIDE SEQUENCE [LARGE SCALE GENOMIC DNA]</scope>
</reference>
<dbReference type="Proteomes" id="UP001189429">
    <property type="component" value="Unassembled WGS sequence"/>
</dbReference>
<gene>
    <name evidence="2" type="ORF">PCOR1329_LOCUS25301</name>
</gene>
<sequence>QKLLNMVEIDADLDQHFNASQSEEGGLWALSGLWCEYLDHLGQERMDQLRLDVESAIFGDSAGAESREQLQFDVERRIFGDGHGAKAKAEEREKQKTLRALQERVAQLEAEIKEADGACAEGQTRLA</sequence>
<keyword evidence="1" id="KW-0175">Coiled coil</keyword>
<feature type="non-terminal residue" evidence="2">
    <location>
        <position position="1"/>
    </location>
</feature>
<protein>
    <submittedName>
        <fullName evidence="2">Uncharacterized protein</fullName>
    </submittedName>
</protein>
<feature type="coiled-coil region" evidence="1">
    <location>
        <begin position="84"/>
        <end position="125"/>
    </location>
</feature>
<proteinExistence type="predicted"/>
<name>A0ABN9S2C1_9DINO</name>
<keyword evidence="3" id="KW-1185">Reference proteome</keyword>
<comment type="caution">
    <text evidence="2">The sequence shown here is derived from an EMBL/GenBank/DDBJ whole genome shotgun (WGS) entry which is preliminary data.</text>
</comment>
<organism evidence="2 3">
    <name type="scientific">Prorocentrum cordatum</name>
    <dbReference type="NCBI Taxonomy" id="2364126"/>
    <lineage>
        <taxon>Eukaryota</taxon>
        <taxon>Sar</taxon>
        <taxon>Alveolata</taxon>
        <taxon>Dinophyceae</taxon>
        <taxon>Prorocentrales</taxon>
        <taxon>Prorocentraceae</taxon>
        <taxon>Prorocentrum</taxon>
    </lineage>
</organism>
<feature type="non-terminal residue" evidence="2">
    <location>
        <position position="127"/>
    </location>
</feature>
<evidence type="ECO:0000313" key="2">
    <source>
        <dbReference type="EMBL" id="CAK0825068.1"/>
    </source>
</evidence>
<dbReference type="EMBL" id="CAUYUJ010008831">
    <property type="protein sequence ID" value="CAK0825068.1"/>
    <property type="molecule type" value="Genomic_DNA"/>
</dbReference>
<evidence type="ECO:0000313" key="3">
    <source>
        <dbReference type="Proteomes" id="UP001189429"/>
    </source>
</evidence>
<accession>A0ABN9S2C1</accession>